<dbReference type="EMBL" id="QPKB01000006">
    <property type="protein sequence ID" value="RWR86540.1"/>
    <property type="molecule type" value="Genomic_DNA"/>
</dbReference>
<comment type="caution">
    <text evidence="14">The sequence shown here is derived from an EMBL/GenBank/DDBJ whole genome shotgun (WGS) entry which is preliminary data.</text>
</comment>
<evidence type="ECO:0000256" key="7">
    <source>
        <dbReference type="ARBA" id="ARBA00023136"/>
    </source>
</evidence>
<dbReference type="STRING" id="337451.A0A443P702"/>
<keyword evidence="10" id="KW-0539">Nucleus</keyword>
<dbReference type="PANTHER" id="PTHR31744">
    <property type="entry name" value="PROTEIN CUP-SHAPED COTYLEDON 2-RELATED"/>
    <property type="match status" value="1"/>
</dbReference>
<feature type="region of interest" description="Disordered" evidence="11">
    <location>
        <begin position="187"/>
        <end position="221"/>
    </location>
</feature>
<dbReference type="FunFam" id="2.170.150.80:FF:000002">
    <property type="entry name" value="Nac domain-containing protein 86"/>
    <property type="match status" value="1"/>
</dbReference>
<dbReference type="PROSITE" id="PS51005">
    <property type="entry name" value="NAC"/>
    <property type="match status" value="1"/>
</dbReference>
<keyword evidence="4 12" id="KW-1133">Transmembrane helix</keyword>
<feature type="region of interest" description="Disordered" evidence="11">
    <location>
        <begin position="586"/>
        <end position="623"/>
    </location>
</feature>
<feature type="domain" description="NAC" evidence="13">
    <location>
        <begin position="9"/>
        <end position="179"/>
    </location>
</feature>
<evidence type="ECO:0000256" key="6">
    <source>
        <dbReference type="ARBA" id="ARBA00023125"/>
    </source>
</evidence>
<keyword evidence="7 12" id="KW-0472">Membrane</keyword>
<evidence type="ECO:0000256" key="10">
    <source>
        <dbReference type="ARBA" id="ARBA00023242"/>
    </source>
</evidence>
<dbReference type="GO" id="GO:0005634">
    <property type="term" value="C:nucleus"/>
    <property type="evidence" value="ECO:0007669"/>
    <property type="project" value="UniProtKB-SubCell"/>
</dbReference>
<dbReference type="SUPFAM" id="SSF101941">
    <property type="entry name" value="NAC domain"/>
    <property type="match status" value="1"/>
</dbReference>
<evidence type="ECO:0000256" key="1">
    <source>
        <dbReference type="ARBA" id="ARBA00004123"/>
    </source>
</evidence>
<dbReference type="Pfam" id="PF02365">
    <property type="entry name" value="NAM"/>
    <property type="match status" value="1"/>
</dbReference>
<dbReference type="GO" id="GO:0000976">
    <property type="term" value="F:transcription cis-regulatory region binding"/>
    <property type="evidence" value="ECO:0007669"/>
    <property type="project" value="UniProtKB-ARBA"/>
</dbReference>
<keyword evidence="8" id="KW-0010">Activator</keyword>
<keyword evidence="3 12" id="KW-0812">Transmembrane</keyword>
<dbReference type="GO" id="GO:0006355">
    <property type="term" value="P:regulation of DNA-templated transcription"/>
    <property type="evidence" value="ECO:0007669"/>
    <property type="project" value="InterPro"/>
</dbReference>
<gene>
    <name evidence="14" type="ORF">CKAN_01544400</name>
</gene>
<evidence type="ECO:0000256" key="12">
    <source>
        <dbReference type="SAM" id="Phobius"/>
    </source>
</evidence>
<evidence type="ECO:0000256" key="2">
    <source>
        <dbReference type="ARBA" id="ARBA00004167"/>
    </source>
</evidence>
<protein>
    <submittedName>
        <fullName evidence="14">Protein NTM1-like protein 9</fullName>
    </submittedName>
</protein>
<evidence type="ECO:0000256" key="8">
    <source>
        <dbReference type="ARBA" id="ARBA00023159"/>
    </source>
</evidence>
<comment type="subcellular location">
    <subcellularLocation>
        <location evidence="2">Membrane</location>
        <topology evidence="2">Single-pass membrane protein</topology>
    </subcellularLocation>
    <subcellularLocation>
        <location evidence="1">Nucleus</location>
    </subcellularLocation>
</comment>
<keyword evidence="5" id="KW-0805">Transcription regulation</keyword>
<dbReference type="Gene3D" id="2.170.150.80">
    <property type="entry name" value="NAC domain"/>
    <property type="match status" value="1"/>
</dbReference>
<dbReference type="PANTHER" id="PTHR31744:SF216">
    <property type="entry name" value="NAC TRANSCRIPTION FACTOR"/>
    <property type="match status" value="1"/>
</dbReference>
<evidence type="ECO:0000256" key="9">
    <source>
        <dbReference type="ARBA" id="ARBA00023163"/>
    </source>
</evidence>
<dbReference type="InterPro" id="IPR036093">
    <property type="entry name" value="NAC_dom_sf"/>
</dbReference>
<evidence type="ECO:0000259" key="13">
    <source>
        <dbReference type="PROSITE" id="PS51005"/>
    </source>
</evidence>
<feature type="compositionally biased region" description="Basic and acidic residues" evidence="11">
    <location>
        <begin position="212"/>
        <end position="221"/>
    </location>
</feature>
<dbReference type="InterPro" id="IPR003441">
    <property type="entry name" value="NAC-dom"/>
</dbReference>
<evidence type="ECO:0000256" key="11">
    <source>
        <dbReference type="SAM" id="MobiDB-lite"/>
    </source>
</evidence>
<keyword evidence="9" id="KW-0804">Transcription</keyword>
<evidence type="ECO:0000256" key="5">
    <source>
        <dbReference type="ARBA" id="ARBA00023015"/>
    </source>
</evidence>
<keyword evidence="6" id="KW-0238">DNA-binding</keyword>
<proteinExistence type="predicted"/>
<reference evidence="14 15" key="1">
    <citation type="journal article" date="2019" name="Nat. Plants">
        <title>Stout camphor tree genome fills gaps in understanding of flowering plant genome evolution.</title>
        <authorList>
            <person name="Chaw S.M."/>
            <person name="Liu Y.C."/>
            <person name="Wu Y.W."/>
            <person name="Wang H.Y."/>
            <person name="Lin C.I."/>
            <person name="Wu C.S."/>
            <person name="Ke H.M."/>
            <person name="Chang L.Y."/>
            <person name="Hsu C.Y."/>
            <person name="Yang H.T."/>
            <person name="Sudianto E."/>
            <person name="Hsu M.H."/>
            <person name="Wu K.P."/>
            <person name="Wang L.N."/>
            <person name="Leebens-Mack J.H."/>
            <person name="Tsai I.J."/>
        </authorList>
    </citation>
    <scope>NUCLEOTIDE SEQUENCE [LARGE SCALE GENOMIC DNA]</scope>
    <source>
        <strain evidence="15">cv. Chaw 1501</strain>
        <tissue evidence="14">Young leaves</tissue>
    </source>
</reference>
<dbReference type="AlphaFoldDB" id="A0A443P702"/>
<name>A0A443P702_9MAGN</name>
<dbReference type="OrthoDB" id="737278at2759"/>
<keyword evidence="15" id="KW-1185">Reference proteome</keyword>
<sequence length="737" mass="80798">MAVLSFESLPLGFRFRPTDEELVNHYLKRKINGRRPDFEVIREVDVCKCEPWDLPGKSVIQTNDPEWFFFSPRDRKYPNGQRSNRATEAGYWKATGKDRVIKAKSSGSIVIGTKKTLVFYRGRAPSGVRTCWVMHEYRPTEDEVNGDNVGIVKIFLVLDATNLVNFNWGGFVLCRLFRKHEEIVNSPNYDEVDPSGLSPTTSKFSPSPSKSSPDDTNHVRNADQFDTVPDQVTSDLDMQGAPQPSTMVIEKKPTNIKRWLADSNMVSDIEDRQAEVVPGKVDPMIGELGMFDEPFFHQPDSLDYLRDFNMDFLFDNGFENDQLLGTSQGGQVEQDASSVQLTQFLDTVLNDNDEYLSEVSSGQRAALEMGRGEPQHEMEHSFCSQGADTLDSVTAIPSMSSSDADAEMTAPLPLQVDKRLDGSVFSGPESFSSNLQYGSGPVCLVDGGAGWNVSPDHFTAEPLYFVPNSFEEPADQESLGTNIDDGTGIKITECQPGYLASAMGVSPGLGGSTDNGAGIIIRDSQPLPIGVSKGSFSSLYESSDGGTGIKIRDRQSHYVANTGGTVFQGSAPRRIRLQMKISVRPMIGTGNKSSSDEEHNEDQEAVSAAGENMDDTNTEGSVVAGPYNAEKIHFLPNDDEEPNSEALNHLADEFQDKAKLLDSDVGTKTSPVSIIKRRRVTPKQDDEMGDAVKGQSLQFGRAKTGSSPSVYVVCTAIFLILSVLFVGVWRGLKSDVM</sequence>
<feature type="compositionally biased region" description="Low complexity" evidence="11">
    <location>
        <begin position="198"/>
        <end position="211"/>
    </location>
</feature>
<evidence type="ECO:0000256" key="4">
    <source>
        <dbReference type="ARBA" id="ARBA00022989"/>
    </source>
</evidence>
<accession>A0A443P702</accession>
<feature type="region of interest" description="Disordered" evidence="11">
    <location>
        <begin position="226"/>
        <end position="245"/>
    </location>
</feature>
<dbReference type="GO" id="GO:0016020">
    <property type="term" value="C:membrane"/>
    <property type="evidence" value="ECO:0007669"/>
    <property type="project" value="UniProtKB-SubCell"/>
</dbReference>
<evidence type="ECO:0000313" key="14">
    <source>
        <dbReference type="EMBL" id="RWR86540.1"/>
    </source>
</evidence>
<evidence type="ECO:0000313" key="15">
    <source>
        <dbReference type="Proteomes" id="UP000283530"/>
    </source>
</evidence>
<organism evidence="14 15">
    <name type="scientific">Cinnamomum micranthum f. kanehirae</name>
    <dbReference type="NCBI Taxonomy" id="337451"/>
    <lineage>
        <taxon>Eukaryota</taxon>
        <taxon>Viridiplantae</taxon>
        <taxon>Streptophyta</taxon>
        <taxon>Embryophyta</taxon>
        <taxon>Tracheophyta</taxon>
        <taxon>Spermatophyta</taxon>
        <taxon>Magnoliopsida</taxon>
        <taxon>Magnoliidae</taxon>
        <taxon>Laurales</taxon>
        <taxon>Lauraceae</taxon>
        <taxon>Cinnamomum</taxon>
    </lineage>
</organism>
<feature type="transmembrane region" description="Helical" evidence="12">
    <location>
        <begin position="710"/>
        <end position="732"/>
    </location>
</feature>
<feature type="compositionally biased region" description="Polar residues" evidence="11">
    <location>
        <begin position="230"/>
        <end position="245"/>
    </location>
</feature>
<dbReference type="Proteomes" id="UP000283530">
    <property type="component" value="Unassembled WGS sequence"/>
</dbReference>
<evidence type="ECO:0000256" key="3">
    <source>
        <dbReference type="ARBA" id="ARBA00022692"/>
    </source>
</evidence>